<evidence type="ECO:0000313" key="12">
    <source>
        <dbReference type="Proteomes" id="UP000050349"/>
    </source>
</evidence>
<feature type="chain" id="PRO_5006153456" evidence="10">
    <location>
        <begin position="24"/>
        <end position="408"/>
    </location>
</feature>
<evidence type="ECO:0000256" key="7">
    <source>
        <dbReference type="ARBA" id="ARBA00023114"/>
    </source>
</evidence>
<accession>A0A0P8WQ83</accession>
<protein>
    <submittedName>
        <fullName evidence="11">LamB porin family protein</fullName>
    </submittedName>
</protein>
<sequence length="408" mass="45804">MNIKTLSAVLGASFVAGFLPVDAYSTDFSGYFRTGVGDSTQGGTQSCFQLPGAQSKYRLGNECEQYMELDLRQDLLSLDDGSMLSVEGMAQFYNEYGHDPKFDGEHGYTRMSQLYAEWSKMPVLNGGSFWAGRRYYNRNDINISDYFYWNQSSTGFGFDQVALGDLKYSYVLSRKDNVFQKDFVTRHDVTVSGFNTNPGGEVQLGVSYLDKPSREDAHQGWSVIAQHKQVAFLGGVNKFAVQYGRGPGTALGYTGDTTLDESNKSWRLVEFFDWQLTHAFSGQVELVYQKDTRTDGDDQNWLSIGVRPIYAFTDQLKLITEVGRDQVEAADGTRKLTKYTIAPTWSPKGPGFWDRPEFRLYYTYATWNKAAQRAASLQSPGSALSDTGAFGTDLQGSNVGIQIEYWWK</sequence>
<comment type="similarity">
    <text evidence="2">Belongs to the porin LamB (TC 1.B.3) family.</text>
</comment>
<keyword evidence="4" id="KW-1134">Transmembrane beta strand</keyword>
<feature type="signal peptide" evidence="10">
    <location>
        <begin position="1"/>
        <end position="23"/>
    </location>
</feature>
<evidence type="ECO:0000256" key="3">
    <source>
        <dbReference type="ARBA" id="ARBA00022448"/>
    </source>
</evidence>
<dbReference type="InterPro" id="IPR003192">
    <property type="entry name" value="Porin_LamB"/>
</dbReference>
<dbReference type="EMBL" id="LJXB01000089">
    <property type="protein sequence ID" value="KPU55389.1"/>
    <property type="molecule type" value="Genomic_DNA"/>
</dbReference>
<dbReference type="SUPFAM" id="SSF56935">
    <property type="entry name" value="Porins"/>
    <property type="match status" value="1"/>
</dbReference>
<dbReference type="RefSeq" id="WP_081015207.1">
    <property type="nucleotide sequence ID" value="NZ_LJXB01000089.1"/>
</dbReference>
<gene>
    <name evidence="11" type="ORF">AN403_2237</name>
</gene>
<evidence type="ECO:0000313" key="11">
    <source>
        <dbReference type="EMBL" id="KPU55389.1"/>
    </source>
</evidence>
<evidence type="ECO:0000256" key="2">
    <source>
        <dbReference type="ARBA" id="ARBA00007055"/>
    </source>
</evidence>
<evidence type="ECO:0000256" key="8">
    <source>
        <dbReference type="ARBA" id="ARBA00023136"/>
    </source>
</evidence>
<dbReference type="Gene3D" id="2.40.170.10">
    <property type="entry name" value="Porin, LamB type"/>
    <property type="match status" value="1"/>
</dbReference>
<dbReference type="AlphaFoldDB" id="A0A0P8WQ83"/>
<dbReference type="GO" id="GO:0046930">
    <property type="term" value="C:pore complex"/>
    <property type="evidence" value="ECO:0007669"/>
    <property type="project" value="UniProtKB-KW"/>
</dbReference>
<dbReference type="CDD" id="cd01346">
    <property type="entry name" value="Maltoporin-like"/>
    <property type="match status" value="1"/>
</dbReference>
<evidence type="ECO:0000256" key="9">
    <source>
        <dbReference type="ARBA" id="ARBA00023237"/>
    </source>
</evidence>
<dbReference type="GO" id="GO:0015774">
    <property type="term" value="P:polysaccharide transport"/>
    <property type="evidence" value="ECO:0007669"/>
    <property type="project" value="TreeGrafter"/>
</dbReference>
<dbReference type="InterPro" id="IPR050286">
    <property type="entry name" value="G_neg_Bact_CarbUptk_Porin"/>
</dbReference>
<dbReference type="PANTHER" id="PTHR38762:SF1">
    <property type="entry name" value="CRYPTIC OUTER MEMBRANE PORIN BGLH-RELATED"/>
    <property type="match status" value="1"/>
</dbReference>
<dbReference type="PANTHER" id="PTHR38762">
    <property type="entry name" value="CRYPTIC OUTER MEMBRANE PORIN BGLH-RELATED"/>
    <property type="match status" value="1"/>
</dbReference>
<comment type="caution">
    <text evidence="11">The sequence shown here is derived from an EMBL/GenBank/DDBJ whole genome shotgun (WGS) entry which is preliminary data.</text>
</comment>
<dbReference type="OrthoDB" id="106611at2"/>
<dbReference type="GO" id="GO:0015144">
    <property type="term" value="F:carbohydrate transmembrane transporter activity"/>
    <property type="evidence" value="ECO:0007669"/>
    <property type="project" value="TreeGrafter"/>
</dbReference>
<keyword evidence="5" id="KW-0812">Transmembrane</keyword>
<organism evidence="11 12">
    <name type="scientific">Pseudomonas fluorescens</name>
    <dbReference type="NCBI Taxonomy" id="294"/>
    <lineage>
        <taxon>Bacteria</taxon>
        <taxon>Pseudomonadati</taxon>
        <taxon>Pseudomonadota</taxon>
        <taxon>Gammaproteobacteria</taxon>
        <taxon>Pseudomonadales</taxon>
        <taxon>Pseudomonadaceae</taxon>
        <taxon>Pseudomonas</taxon>
    </lineage>
</organism>
<reference evidence="11 12" key="1">
    <citation type="submission" date="2015-09" db="EMBL/GenBank/DDBJ databases">
        <authorList>
            <person name="Jackson K.R."/>
            <person name="Lunt B.L."/>
            <person name="Fisher J.N.B."/>
            <person name="Gardner A.V."/>
            <person name="Bailey M.E."/>
            <person name="Deus L.M."/>
            <person name="Earl A.S."/>
            <person name="Gibby P.D."/>
            <person name="Hartmann K.A."/>
            <person name="Liu J.E."/>
            <person name="Manci A.M."/>
            <person name="Nielsen D.A."/>
            <person name="Solomon M.B."/>
            <person name="Breakwell D.P."/>
            <person name="Burnett S.H."/>
            <person name="Grose J.H."/>
        </authorList>
    </citation>
    <scope>NUCLEOTIDE SEQUENCE [LARGE SCALE GENOMIC DNA]</scope>
    <source>
        <strain evidence="11 12">S613</strain>
    </source>
</reference>
<dbReference type="Pfam" id="PF02264">
    <property type="entry name" value="LamB"/>
    <property type="match status" value="1"/>
</dbReference>
<comment type="subcellular location">
    <subcellularLocation>
        <location evidence="1">Cell outer membrane</location>
        <topology evidence="1">Multi-pass membrane protein</topology>
    </subcellularLocation>
</comment>
<evidence type="ECO:0000256" key="1">
    <source>
        <dbReference type="ARBA" id="ARBA00004571"/>
    </source>
</evidence>
<dbReference type="Proteomes" id="UP000050349">
    <property type="component" value="Unassembled WGS sequence"/>
</dbReference>
<evidence type="ECO:0000256" key="10">
    <source>
        <dbReference type="SAM" id="SignalP"/>
    </source>
</evidence>
<name>A0A0P8WQ83_PSEFL</name>
<dbReference type="PATRIC" id="fig|294.162.peg.4963"/>
<dbReference type="InterPro" id="IPR036998">
    <property type="entry name" value="Porin_LamB_sf"/>
</dbReference>
<keyword evidence="9" id="KW-0998">Cell outer membrane</keyword>
<dbReference type="GO" id="GO:0006811">
    <property type="term" value="P:monoatomic ion transport"/>
    <property type="evidence" value="ECO:0007669"/>
    <property type="project" value="UniProtKB-KW"/>
</dbReference>
<keyword evidence="3" id="KW-0813">Transport</keyword>
<evidence type="ECO:0000256" key="6">
    <source>
        <dbReference type="ARBA" id="ARBA00023065"/>
    </source>
</evidence>
<keyword evidence="10" id="KW-0732">Signal</keyword>
<proteinExistence type="inferred from homology"/>
<keyword evidence="6" id="KW-0406">Ion transport</keyword>
<dbReference type="GO" id="GO:0009279">
    <property type="term" value="C:cell outer membrane"/>
    <property type="evidence" value="ECO:0007669"/>
    <property type="project" value="UniProtKB-SubCell"/>
</dbReference>
<keyword evidence="7" id="KW-0626">Porin</keyword>
<evidence type="ECO:0000256" key="5">
    <source>
        <dbReference type="ARBA" id="ARBA00022692"/>
    </source>
</evidence>
<evidence type="ECO:0000256" key="4">
    <source>
        <dbReference type="ARBA" id="ARBA00022452"/>
    </source>
</evidence>
<keyword evidence="8" id="KW-0472">Membrane</keyword>
<dbReference type="GO" id="GO:0015288">
    <property type="term" value="F:porin activity"/>
    <property type="evidence" value="ECO:0007669"/>
    <property type="project" value="UniProtKB-KW"/>
</dbReference>